<evidence type="ECO:0000256" key="4">
    <source>
        <dbReference type="ARBA" id="ARBA00022840"/>
    </source>
</evidence>
<dbReference type="InterPro" id="IPR036621">
    <property type="entry name" value="Anticodon-bd_dom_sf"/>
</dbReference>
<dbReference type="Pfam" id="PF13393">
    <property type="entry name" value="tRNA-synt_His"/>
    <property type="match status" value="1"/>
</dbReference>
<protein>
    <recommendedName>
        <fullName evidence="2">histidine--tRNA ligase</fullName>
        <ecNumber evidence="2">6.1.1.21</ecNumber>
    </recommendedName>
</protein>
<dbReference type="InterPro" id="IPR041715">
    <property type="entry name" value="HisRS-like_core"/>
</dbReference>
<dbReference type="SUPFAM" id="SSF55681">
    <property type="entry name" value="Class II aaRS and biotin synthetases"/>
    <property type="match status" value="1"/>
</dbReference>
<accession>A0ABQ0DG73</accession>
<dbReference type="PANTHER" id="PTHR11476:SF7">
    <property type="entry name" value="HISTIDINE--TRNA LIGASE"/>
    <property type="match status" value="1"/>
</dbReference>
<dbReference type="Pfam" id="PF03129">
    <property type="entry name" value="HGTP_anticodon"/>
    <property type="match status" value="1"/>
</dbReference>
<sequence length="506" mass="57825">MSTEPITNNEVKEVSQQNTPKQPKKETKKEQLKFLVKTPKGTRDYFPKTMNARETAIQTITRCFRRHGAVTIDTPVFELKDILTSKYGEEGGKLIYDLADQGEGEKLSMRYDLTVPFARYLATNGVKKIKRYQIGKVYRRDQPYMTRGRQREFCQCDFDIAGEYDPMIPDAEIVSILNEVLTDLEIGTFRIKINHRKLLDAIFVLAGVPREKFPAIFSAVDKLDKVSWEDVEKEMVEVKGLDRAVAQKVGEYVKMHDKPKAMYQKLVDMKLGETAKDAMNDMKLLIEYCDALGCLDNVEFDMSLVRGLDYYTGVIFEAVMVVGNTSVGSIAGGGRYDNLVGIFGANKIPCVGFSVGLERIMIILEEKLSKSSKLHEAQTEVFVASVDKNRLINRLQYLNRLWEVGIYAETLQRVNPKIKQELRDADEIGCRFAVIFGGSELEEKKVVLKNLITQKQLTIDDDKLIPALVYRLTHKDTYLTEDPEMFATEEEVKQFKQVRHQLNVFN</sequence>
<dbReference type="CDD" id="cd00773">
    <property type="entry name" value="HisRS-like_core"/>
    <property type="match status" value="1"/>
</dbReference>
<dbReference type="HAMAP" id="MF_00127">
    <property type="entry name" value="His_tRNA_synth"/>
    <property type="match status" value="1"/>
</dbReference>
<gene>
    <name evidence="9" type="ORF">ENUP19_0085G0079</name>
</gene>
<keyword evidence="3" id="KW-0547">Nucleotide-binding</keyword>
<proteinExistence type="inferred from homology"/>
<evidence type="ECO:0000259" key="8">
    <source>
        <dbReference type="PROSITE" id="PS50862"/>
    </source>
</evidence>
<dbReference type="EMBL" id="BAAFRS010000085">
    <property type="protein sequence ID" value="GAB1221860.1"/>
    <property type="molecule type" value="Genomic_DNA"/>
</dbReference>
<comment type="caution">
    <text evidence="9">The sequence shown here is derived from an EMBL/GenBank/DDBJ whole genome shotgun (WGS) entry which is preliminary data.</text>
</comment>
<dbReference type="InterPro" id="IPR006195">
    <property type="entry name" value="aa-tRNA-synth_II"/>
</dbReference>
<comment type="catalytic activity">
    <reaction evidence="6">
        <text>tRNA(His) + L-histidine + ATP = L-histidyl-tRNA(His) + AMP + diphosphate + H(+)</text>
        <dbReference type="Rhea" id="RHEA:17313"/>
        <dbReference type="Rhea" id="RHEA-COMP:9665"/>
        <dbReference type="Rhea" id="RHEA-COMP:9689"/>
        <dbReference type="ChEBI" id="CHEBI:15378"/>
        <dbReference type="ChEBI" id="CHEBI:30616"/>
        <dbReference type="ChEBI" id="CHEBI:33019"/>
        <dbReference type="ChEBI" id="CHEBI:57595"/>
        <dbReference type="ChEBI" id="CHEBI:78442"/>
        <dbReference type="ChEBI" id="CHEBI:78527"/>
        <dbReference type="ChEBI" id="CHEBI:456215"/>
        <dbReference type="EC" id="6.1.1.21"/>
    </reaction>
</comment>
<feature type="compositionally biased region" description="Polar residues" evidence="7">
    <location>
        <begin position="1"/>
        <end position="18"/>
    </location>
</feature>
<dbReference type="NCBIfam" id="TIGR00442">
    <property type="entry name" value="hisS"/>
    <property type="match status" value="1"/>
</dbReference>
<dbReference type="EC" id="6.1.1.21" evidence="2"/>
<name>A0ABQ0DG73_9EUKA</name>
<dbReference type="SUPFAM" id="SSF52954">
    <property type="entry name" value="Class II aaRS ABD-related"/>
    <property type="match status" value="1"/>
</dbReference>
<evidence type="ECO:0000256" key="1">
    <source>
        <dbReference type="ARBA" id="ARBA00008226"/>
    </source>
</evidence>
<evidence type="ECO:0000313" key="10">
    <source>
        <dbReference type="Proteomes" id="UP001628156"/>
    </source>
</evidence>
<dbReference type="PIRSF" id="PIRSF001549">
    <property type="entry name" value="His-tRNA_synth"/>
    <property type="match status" value="1"/>
</dbReference>
<evidence type="ECO:0000256" key="2">
    <source>
        <dbReference type="ARBA" id="ARBA00012815"/>
    </source>
</evidence>
<organism evidence="9 10">
    <name type="scientific">Entamoeba nuttalli</name>
    <dbReference type="NCBI Taxonomy" id="412467"/>
    <lineage>
        <taxon>Eukaryota</taxon>
        <taxon>Amoebozoa</taxon>
        <taxon>Evosea</taxon>
        <taxon>Archamoebae</taxon>
        <taxon>Mastigamoebida</taxon>
        <taxon>Entamoebidae</taxon>
        <taxon>Entamoeba</taxon>
    </lineage>
</organism>
<feature type="region of interest" description="Disordered" evidence="7">
    <location>
        <begin position="1"/>
        <end position="30"/>
    </location>
</feature>
<comment type="similarity">
    <text evidence="1">Belongs to the class-II aminoacyl-tRNA synthetase family.</text>
</comment>
<keyword evidence="10" id="KW-1185">Reference proteome</keyword>
<evidence type="ECO:0000256" key="5">
    <source>
        <dbReference type="ARBA" id="ARBA00022917"/>
    </source>
</evidence>
<evidence type="ECO:0000256" key="7">
    <source>
        <dbReference type="SAM" id="MobiDB-lite"/>
    </source>
</evidence>
<dbReference type="InterPro" id="IPR045864">
    <property type="entry name" value="aa-tRNA-synth_II/BPL/LPL"/>
</dbReference>
<keyword evidence="4" id="KW-0067">ATP-binding</keyword>
<dbReference type="InterPro" id="IPR004154">
    <property type="entry name" value="Anticodon-bd"/>
</dbReference>
<keyword evidence="5" id="KW-0648">Protein biosynthesis</keyword>
<reference evidence="9 10" key="1">
    <citation type="journal article" date="2019" name="PLoS Negl. Trop. Dis.">
        <title>Whole genome sequencing of Entamoeba nuttalli reveals mammalian host-related molecular signatures and a novel octapeptide-repeat surface protein.</title>
        <authorList>
            <person name="Tanaka M."/>
            <person name="Makiuchi T."/>
            <person name="Komiyama T."/>
            <person name="Shiina T."/>
            <person name="Osaki K."/>
            <person name="Tachibana H."/>
        </authorList>
    </citation>
    <scope>NUCLEOTIDE SEQUENCE [LARGE SCALE GENOMIC DNA]</scope>
    <source>
        <strain evidence="9 10">P19-061405</strain>
    </source>
</reference>
<evidence type="ECO:0000256" key="6">
    <source>
        <dbReference type="ARBA" id="ARBA00047639"/>
    </source>
</evidence>
<dbReference type="Proteomes" id="UP001628156">
    <property type="component" value="Unassembled WGS sequence"/>
</dbReference>
<dbReference type="InterPro" id="IPR015807">
    <property type="entry name" value="His-tRNA-ligase"/>
</dbReference>
<dbReference type="PANTHER" id="PTHR11476">
    <property type="entry name" value="HISTIDYL-TRNA SYNTHETASE"/>
    <property type="match status" value="1"/>
</dbReference>
<dbReference type="InterPro" id="IPR004516">
    <property type="entry name" value="HisRS/HisZ"/>
</dbReference>
<feature type="domain" description="Aminoacyl-transfer RNA synthetases class-II family profile" evidence="8">
    <location>
        <begin position="41"/>
        <end position="364"/>
    </location>
</feature>
<dbReference type="Gene3D" id="3.40.50.800">
    <property type="entry name" value="Anticodon-binding domain"/>
    <property type="match status" value="1"/>
</dbReference>
<dbReference type="Gene3D" id="3.30.930.10">
    <property type="entry name" value="Bira Bifunctional Protein, Domain 2"/>
    <property type="match status" value="1"/>
</dbReference>
<evidence type="ECO:0000256" key="3">
    <source>
        <dbReference type="ARBA" id="ARBA00022741"/>
    </source>
</evidence>
<dbReference type="PROSITE" id="PS50862">
    <property type="entry name" value="AA_TRNA_LIGASE_II"/>
    <property type="match status" value="1"/>
</dbReference>
<evidence type="ECO:0000313" key="9">
    <source>
        <dbReference type="EMBL" id="GAB1221860.1"/>
    </source>
</evidence>